<dbReference type="KEGG" id="ceu:A7L45_22085"/>
<evidence type="ECO:0000259" key="2">
    <source>
        <dbReference type="Pfam" id="PF01051"/>
    </source>
</evidence>
<reference evidence="3 4" key="1">
    <citation type="journal article" date="2016" name="Front. Microbiol.">
        <title>Complete Genome Sequence of Clostridium estertheticum DSM 8809, a Microbe Identified in Spoiled Vacuum Packed Beef.</title>
        <authorList>
            <person name="Yu Z."/>
            <person name="Gunn L."/>
            <person name="Brennan E."/>
            <person name="Reid R."/>
            <person name="Wall P.G."/>
            <person name="Gaora O.P."/>
            <person name="Hurley D."/>
            <person name="Bolton D."/>
            <person name="Fanning S."/>
        </authorList>
    </citation>
    <scope>NUCLEOTIDE SEQUENCE [LARGE SCALE GENOMIC DNA]</scope>
    <source>
        <strain evidence="3 4">DSM 8809</strain>
        <plasmid evidence="4">Plasmid pdsm8809</plasmid>
    </source>
</reference>
<gene>
    <name evidence="3" type="ORF">A7L45_22085</name>
</gene>
<name>A0A1J0GNH5_9CLOT</name>
<dbReference type="InterPro" id="IPR000525">
    <property type="entry name" value="Initiator_Rep_WH1"/>
</dbReference>
<dbReference type="Pfam" id="PF01051">
    <property type="entry name" value="Rep3_N"/>
    <property type="match status" value="1"/>
</dbReference>
<comment type="similarity">
    <text evidence="1">Belongs to the initiator RepB protein family.</text>
</comment>
<protein>
    <submittedName>
        <fullName evidence="3">Replication protein RepB</fullName>
    </submittedName>
</protein>
<evidence type="ECO:0000313" key="3">
    <source>
        <dbReference type="EMBL" id="APC42831.1"/>
    </source>
</evidence>
<dbReference type="OrthoDB" id="9765378at2"/>
<proteinExistence type="inferred from homology"/>
<dbReference type="GO" id="GO:0006270">
    <property type="term" value="P:DNA replication initiation"/>
    <property type="evidence" value="ECO:0007669"/>
    <property type="project" value="InterPro"/>
</dbReference>
<dbReference type="Gene3D" id="1.10.10.10">
    <property type="entry name" value="Winged helix-like DNA-binding domain superfamily/Winged helix DNA-binding domain"/>
    <property type="match status" value="2"/>
</dbReference>
<keyword evidence="4" id="KW-1185">Reference proteome</keyword>
<dbReference type="EMBL" id="CP015757">
    <property type="protein sequence ID" value="APC42831.1"/>
    <property type="molecule type" value="Genomic_DNA"/>
</dbReference>
<evidence type="ECO:0000256" key="1">
    <source>
        <dbReference type="ARBA" id="ARBA00038283"/>
    </source>
</evidence>
<dbReference type="Proteomes" id="UP000182569">
    <property type="component" value="Plasmid pdsm8809"/>
</dbReference>
<dbReference type="GO" id="GO:0003887">
    <property type="term" value="F:DNA-directed DNA polymerase activity"/>
    <property type="evidence" value="ECO:0007669"/>
    <property type="project" value="InterPro"/>
</dbReference>
<dbReference type="SUPFAM" id="SSF46785">
    <property type="entry name" value="Winged helix' DNA-binding domain"/>
    <property type="match status" value="2"/>
</dbReference>
<dbReference type="AlphaFoldDB" id="A0A1J0GNH5"/>
<feature type="domain" description="Initiator Rep protein WH1" evidence="2">
    <location>
        <begin position="6"/>
        <end position="149"/>
    </location>
</feature>
<dbReference type="InterPro" id="IPR036388">
    <property type="entry name" value="WH-like_DNA-bd_sf"/>
</dbReference>
<dbReference type="RefSeq" id="WP_071615110.1">
    <property type="nucleotide sequence ID" value="NZ_CP015757.1"/>
</dbReference>
<evidence type="ECO:0000313" key="4">
    <source>
        <dbReference type="Proteomes" id="UP000182569"/>
    </source>
</evidence>
<sequence>MDENYIVTKSNYFIMNSSYDLSMQEQKIILTLASMVQPTDEDFRPYKFKIIDFMKLLGISTKTKYTEIPKITKELMKKVFEINEGKKLIQTAWLSGAVYEKGTGCVELAFSPYLKPYMLQLKENFTRYKLGNILNMKSKYSPRIYEFLKCNEFKKQVTIELEDLKIVVGANEKAYKVYQNVKKKVILQAQKELSKLTDISFDFEEIKTGRKVTSLKFNIQTKSKLFKEPIPLSSIADEEVSATTTHLEEENSIKKVMSIMSDSKIEALEAKKIIDTANGDINIIKEKYDIVSQMKRVGSVVATMIDAIKKDYQAPKGNVTVAKGSFNDYEQRTYDFDELEKRLLGWDKDEVGEEFQQLSVRK</sequence>
<organism evidence="3 4">
    <name type="scientific">Clostridium estertheticum subsp. estertheticum</name>
    <dbReference type="NCBI Taxonomy" id="1552"/>
    <lineage>
        <taxon>Bacteria</taxon>
        <taxon>Bacillati</taxon>
        <taxon>Bacillota</taxon>
        <taxon>Clostridia</taxon>
        <taxon>Eubacteriales</taxon>
        <taxon>Clostridiaceae</taxon>
        <taxon>Clostridium</taxon>
    </lineage>
</organism>
<dbReference type="Pfam" id="PF21205">
    <property type="entry name" value="Rep3_C"/>
    <property type="match status" value="1"/>
</dbReference>
<dbReference type="InterPro" id="IPR036390">
    <property type="entry name" value="WH_DNA-bd_sf"/>
</dbReference>
<accession>A0A1J0GNH5</accession>
<geneLocation type="plasmid" evidence="4">
    <name>pdsm8809</name>
</geneLocation>
<keyword evidence="3" id="KW-0614">Plasmid</keyword>